<dbReference type="InterPro" id="IPR036388">
    <property type="entry name" value="WH-like_DNA-bd_sf"/>
</dbReference>
<dbReference type="InterPro" id="IPR039420">
    <property type="entry name" value="WalR-like"/>
</dbReference>
<evidence type="ECO:0000256" key="4">
    <source>
        <dbReference type="ARBA" id="ARBA00023015"/>
    </source>
</evidence>
<evidence type="ECO:0000256" key="9">
    <source>
        <dbReference type="PROSITE-ProRule" id="PRU01091"/>
    </source>
</evidence>
<feature type="modified residue" description="4-aspartylphosphate" evidence="8">
    <location>
        <position position="52"/>
    </location>
</feature>
<evidence type="ECO:0000313" key="12">
    <source>
        <dbReference type="EMBL" id="KGJ51461.1"/>
    </source>
</evidence>
<accession>A0A099I1N4</accession>
<sequence>MSKILIIDDDKDVLFAAEQYLQKNNEDVFTATGGSQGLRVLKQETIDCIVLDVLLKGESGFDLCRKIRSFSSVPIVFLTNLSSQEDLKNGFLMGANDYITKPFSLEELYLRIQARIRQYYQIPSRQKILNFFPLRINLDARTIQIQDNRVPLTMSEFDILVLLAQTPEHVYTISEIYQRVWKMPDMNSTHTVQVHIANLRKKLEEAWGDHMFIQTVWGKGYKFVEPPVSG</sequence>
<dbReference type="AlphaFoldDB" id="A0A099I1N4"/>
<dbReference type="Proteomes" id="UP000030008">
    <property type="component" value="Unassembled WGS sequence"/>
</dbReference>
<comment type="caution">
    <text evidence="12">The sequence shown here is derived from an EMBL/GenBank/DDBJ whole genome shotgun (WGS) entry which is preliminary data.</text>
</comment>
<dbReference type="CDD" id="cd00383">
    <property type="entry name" value="trans_reg_C"/>
    <property type="match status" value="1"/>
</dbReference>
<feature type="domain" description="Response regulatory" evidence="10">
    <location>
        <begin position="3"/>
        <end position="116"/>
    </location>
</feature>
<dbReference type="PROSITE" id="PS51755">
    <property type="entry name" value="OMPR_PHOB"/>
    <property type="match status" value="1"/>
</dbReference>
<keyword evidence="3" id="KW-0902">Two-component regulatory system</keyword>
<evidence type="ECO:0000256" key="6">
    <source>
        <dbReference type="ARBA" id="ARBA00023163"/>
    </source>
</evidence>
<dbReference type="GO" id="GO:0000156">
    <property type="term" value="F:phosphorelay response regulator activity"/>
    <property type="evidence" value="ECO:0007669"/>
    <property type="project" value="TreeGrafter"/>
</dbReference>
<evidence type="ECO:0000259" key="11">
    <source>
        <dbReference type="PROSITE" id="PS51755"/>
    </source>
</evidence>
<dbReference type="InterPro" id="IPR001789">
    <property type="entry name" value="Sig_transdc_resp-reg_receiver"/>
</dbReference>
<evidence type="ECO:0000256" key="1">
    <source>
        <dbReference type="ARBA" id="ARBA00018672"/>
    </source>
</evidence>
<protein>
    <recommendedName>
        <fullName evidence="1">Stage 0 sporulation protein A homolog</fullName>
    </recommendedName>
</protein>
<organism evidence="12 13">
    <name type="scientific">Clostridium innocuum</name>
    <dbReference type="NCBI Taxonomy" id="1522"/>
    <lineage>
        <taxon>Bacteria</taxon>
        <taxon>Bacillati</taxon>
        <taxon>Bacillota</taxon>
        <taxon>Clostridia</taxon>
        <taxon>Eubacteriales</taxon>
        <taxon>Clostridiaceae</taxon>
        <taxon>Clostridium</taxon>
    </lineage>
</organism>
<dbReference type="SUPFAM" id="SSF52172">
    <property type="entry name" value="CheY-like"/>
    <property type="match status" value="1"/>
</dbReference>
<proteinExistence type="predicted"/>
<keyword evidence="5 9" id="KW-0238">DNA-binding</keyword>
<comment type="function">
    <text evidence="7">May play the central regulatory role in sporulation. It may be an element of the effector pathway responsible for the activation of sporulation genes in response to nutritional stress. Spo0A may act in concert with spo0H (a sigma factor) to control the expression of some genes that are critical to the sporulation process.</text>
</comment>
<dbReference type="InterPro" id="IPR001867">
    <property type="entry name" value="OmpR/PhoB-type_DNA-bd"/>
</dbReference>
<keyword evidence="2 8" id="KW-0597">Phosphoprotein</keyword>
<evidence type="ECO:0000256" key="5">
    <source>
        <dbReference type="ARBA" id="ARBA00023125"/>
    </source>
</evidence>
<evidence type="ECO:0000256" key="3">
    <source>
        <dbReference type="ARBA" id="ARBA00023012"/>
    </source>
</evidence>
<dbReference type="GO" id="GO:0005829">
    <property type="term" value="C:cytosol"/>
    <property type="evidence" value="ECO:0007669"/>
    <property type="project" value="TreeGrafter"/>
</dbReference>
<dbReference type="RefSeq" id="WP_044907746.1">
    <property type="nucleotide sequence ID" value="NZ_JQIF01000110.1"/>
</dbReference>
<name>A0A099I1N4_CLOIN</name>
<dbReference type="Pfam" id="PF00072">
    <property type="entry name" value="Response_reg"/>
    <property type="match status" value="1"/>
</dbReference>
<dbReference type="EMBL" id="JQIF01000110">
    <property type="protein sequence ID" value="KGJ51461.1"/>
    <property type="molecule type" value="Genomic_DNA"/>
</dbReference>
<dbReference type="SMART" id="SM00862">
    <property type="entry name" value="Trans_reg_C"/>
    <property type="match status" value="1"/>
</dbReference>
<keyword evidence="4" id="KW-0805">Transcription regulation</keyword>
<dbReference type="GO" id="GO:0000976">
    <property type="term" value="F:transcription cis-regulatory region binding"/>
    <property type="evidence" value="ECO:0007669"/>
    <property type="project" value="TreeGrafter"/>
</dbReference>
<keyword evidence="6" id="KW-0804">Transcription</keyword>
<dbReference type="PROSITE" id="PS50110">
    <property type="entry name" value="RESPONSE_REGULATORY"/>
    <property type="match status" value="1"/>
</dbReference>
<evidence type="ECO:0000256" key="7">
    <source>
        <dbReference type="ARBA" id="ARBA00024867"/>
    </source>
</evidence>
<evidence type="ECO:0000256" key="2">
    <source>
        <dbReference type="ARBA" id="ARBA00022553"/>
    </source>
</evidence>
<evidence type="ECO:0000313" key="13">
    <source>
        <dbReference type="Proteomes" id="UP000030008"/>
    </source>
</evidence>
<reference evidence="12 13" key="1">
    <citation type="submission" date="2014-08" db="EMBL/GenBank/DDBJ databases">
        <title>Clostridium innocuum, an unnegligible vancomycin-resistant pathogen causing extra-intestinal infections.</title>
        <authorList>
            <person name="Feng Y."/>
            <person name="Chiu C.-H."/>
        </authorList>
    </citation>
    <scope>NUCLEOTIDE SEQUENCE [LARGE SCALE GENOMIC DNA]</scope>
    <source>
        <strain evidence="12 13">AN88</strain>
    </source>
</reference>
<dbReference type="GO" id="GO:0006355">
    <property type="term" value="P:regulation of DNA-templated transcription"/>
    <property type="evidence" value="ECO:0007669"/>
    <property type="project" value="InterPro"/>
</dbReference>
<feature type="DNA-binding region" description="OmpR/PhoB-type" evidence="9">
    <location>
        <begin position="126"/>
        <end position="225"/>
    </location>
</feature>
<evidence type="ECO:0000256" key="8">
    <source>
        <dbReference type="PROSITE-ProRule" id="PRU00169"/>
    </source>
</evidence>
<feature type="domain" description="OmpR/PhoB-type" evidence="11">
    <location>
        <begin position="126"/>
        <end position="225"/>
    </location>
</feature>
<dbReference type="Pfam" id="PF00486">
    <property type="entry name" value="Trans_reg_C"/>
    <property type="match status" value="1"/>
</dbReference>
<dbReference type="FunFam" id="1.10.10.10:FF:000018">
    <property type="entry name" value="DNA-binding response regulator ResD"/>
    <property type="match status" value="1"/>
</dbReference>
<dbReference type="SMART" id="SM00448">
    <property type="entry name" value="REC"/>
    <property type="match status" value="1"/>
</dbReference>
<dbReference type="CDD" id="cd17574">
    <property type="entry name" value="REC_OmpR"/>
    <property type="match status" value="1"/>
</dbReference>
<dbReference type="InterPro" id="IPR011006">
    <property type="entry name" value="CheY-like_superfamily"/>
</dbReference>
<dbReference type="PANTHER" id="PTHR48111:SF2">
    <property type="entry name" value="RESPONSE REGULATOR SAER"/>
    <property type="match status" value="1"/>
</dbReference>
<dbReference type="GO" id="GO:0032993">
    <property type="term" value="C:protein-DNA complex"/>
    <property type="evidence" value="ECO:0007669"/>
    <property type="project" value="TreeGrafter"/>
</dbReference>
<evidence type="ECO:0000259" key="10">
    <source>
        <dbReference type="PROSITE" id="PS50110"/>
    </source>
</evidence>
<dbReference type="Gene3D" id="3.40.50.2300">
    <property type="match status" value="1"/>
</dbReference>
<dbReference type="PANTHER" id="PTHR48111">
    <property type="entry name" value="REGULATOR OF RPOS"/>
    <property type="match status" value="1"/>
</dbReference>
<gene>
    <name evidence="12" type="ORF">CIAN88_20060</name>
</gene>
<dbReference type="Gene3D" id="1.10.10.10">
    <property type="entry name" value="Winged helix-like DNA-binding domain superfamily/Winged helix DNA-binding domain"/>
    <property type="match status" value="1"/>
</dbReference>